<feature type="transmembrane region" description="Helical" evidence="10">
    <location>
        <begin position="124"/>
        <end position="149"/>
    </location>
</feature>
<feature type="transmembrane region" description="Helical" evidence="10">
    <location>
        <begin position="200"/>
        <end position="220"/>
    </location>
</feature>
<dbReference type="InterPro" id="IPR011712">
    <property type="entry name" value="Sig_transdc_His_kin_sub3_dim/P"/>
</dbReference>
<dbReference type="InterPro" id="IPR050482">
    <property type="entry name" value="Sensor_HK_TwoCompSys"/>
</dbReference>
<evidence type="ECO:0000256" key="6">
    <source>
        <dbReference type="ARBA" id="ARBA00022777"/>
    </source>
</evidence>
<dbReference type="EC" id="2.7.13.3" evidence="2"/>
<keyword evidence="10" id="KW-1133">Transmembrane helix</keyword>
<keyword evidence="9" id="KW-0175">Coiled coil</keyword>
<evidence type="ECO:0000256" key="3">
    <source>
        <dbReference type="ARBA" id="ARBA00022553"/>
    </source>
</evidence>
<dbReference type="GO" id="GO:0016020">
    <property type="term" value="C:membrane"/>
    <property type="evidence" value="ECO:0007669"/>
    <property type="project" value="InterPro"/>
</dbReference>
<dbReference type="EMBL" id="JANATA010000010">
    <property type="protein sequence ID" value="MCP3428733.1"/>
    <property type="molecule type" value="Genomic_DNA"/>
</dbReference>
<accession>A0AA41X2C6</accession>
<comment type="catalytic activity">
    <reaction evidence="1">
        <text>ATP + protein L-histidine = ADP + protein N-phospho-L-histidine.</text>
        <dbReference type="EC" id="2.7.13.3"/>
    </reaction>
</comment>
<evidence type="ECO:0000256" key="7">
    <source>
        <dbReference type="ARBA" id="ARBA00022840"/>
    </source>
</evidence>
<feature type="domain" description="Signal transduction histidine kinase subgroup 3 dimerisation and phosphoacceptor" evidence="11">
    <location>
        <begin position="337"/>
        <end position="399"/>
    </location>
</feature>
<comment type="caution">
    <text evidence="12">The sequence shown here is derived from an EMBL/GenBank/DDBJ whole genome shotgun (WGS) entry which is preliminary data.</text>
</comment>
<feature type="transmembrane region" description="Helical" evidence="10">
    <location>
        <begin position="274"/>
        <end position="293"/>
    </location>
</feature>
<keyword evidence="3" id="KW-0597">Phosphoprotein</keyword>
<evidence type="ECO:0000256" key="8">
    <source>
        <dbReference type="ARBA" id="ARBA00023012"/>
    </source>
</evidence>
<dbReference type="PANTHER" id="PTHR24421:SF10">
    <property type="entry name" value="NITRATE_NITRITE SENSOR PROTEIN NARQ"/>
    <property type="match status" value="1"/>
</dbReference>
<feature type="transmembrane region" description="Helical" evidence="10">
    <location>
        <begin position="53"/>
        <end position="80"/>
    </location>
</feature>
<keyword evidence="4" id="KW-0808">Transferase</keyword>
<dbReference type="PANTHER" id="PTHR24421">
    <property type="entry name" value="NITRATE/NITRITE SENSOR PROTEIN NARX-RELATED"/>
    <property type="match status" value="1"/>
</dbReference>
<keyword evidence="13" id="KW-1185">Reference proteome</keyword>
<evidence type="ECO:0000313" key="13">
    <source>
        <dbReference type="Proteomes" id="UP001165413"/>
    </source>
</evidence>
<feature type="transmembrane region" description="Helical" evidence="10">
    <location>
        <begin position="240"/>
        <end position="262"/>
    </location>
</feature>
<dbReference type="GO" id="GO:0000155">
    <property type="term" value="F:phosphorelay sensor kinase activity"/>
    <property type="evidence" value="ECO:0007669"/>
    <property type="project" value="InterPro"/>
</dbReference>
<keyword evidence="6 12" id="KW-0418">Kinase</keyword>
<evidence type="ECO:0000256" key="1">
    <source>
        <dbReference type="ARBA" id="ARBA00000085"/>
    </source>
</evidence>
<evidence type="ECO:0000259" key="11">
    <source>
        <dbReference type="Pfam" id="PF07730"/>
    </source>
</evidence>
<feature type="transmembrane region" description="Helical" evidence="10">
    <location>
        <begin position="92"/>
        <end position="112"/>
    </location>
</feature>
<keyword evidence="10" id="KW-0472">Membrane</keyword>
<evidence type="ECO:0000256" key="2">
    <source>
        <dbReference type="ARBA" id="ARBA00012438"/>
    </source>
</evidence>
<dbReference type="Gene3D" id="1.20.5.1930">
    <property type="match status" value="1"/>
</dbReference>
<evidence type="ECO:0000256" key="9">
    <source>
        <dbReference type="SAM" id="Coils"/>
    </source>
</evidence>
<feature type="transmembrane region" description="Helical" evidence="10">
    <location>
        <begin position="169"/>
        <end position="188"/>
    </location>
</feature>
<evidence type="ECO:0000313" key="12">
    <source>
        <dbReference type="EMBL" id="MCP3428733.1"/>
    </source>
</evidence>
<gene>
    <name evidence="12" type="ORF">NLF92_07215</name>
</gene>
<dbReference type="GO" id="GO:0046983">
    <property type="term" value="F:protein dimerization activity"/>
    <property type="evidence" value="ECO:0007669"/>
    <property type="project" value="InterPro"/>
</dbReference>
<dbReference type="RefSeq" id="WP_254100286.1">
    <property type="nucleotide sequence ID" value="NZ_JANATA010000010.1"/>
</dbReference>
<keyword evidence="5" id="KW-0547">Nucleotide-binding</keyword>
<dbReference type="Pfam" id="PF07730">
    <property type="entry name" value="HisKA_3"/>
    <property type="match status" value="1"/>
</dbReference>
<proteinExistence type="predicted"/>
<sequence length="539" mass="61753">MQNFNDFLAPFQKPQIPSPLDTTTKIWHSFALLVLFGVIQQVNAHVIAHIDLLFGGIVVLALFLPQYLRWSLLLSLFYWLSLLLEVELQNHIVWFVSVCFYEAMVLCVLFVLKKHYLNVGNMRLKSLVVQMGLLLLSAFAQLPVSYLVFDNGLVTSELSLLMYLVKTQLFLYASVLYILCVTWLVKFVRRDDGPFMHIEWAKMSIQISIIAMLIVGLYQIQPNIEYLMRMVYFIPLVWFGYRFGWVGVFVAVLLLITALSIYLHTAPLTLVMEYQTFLVSYLLVALLLGGMFIEQHIIEEELYKAKHQVTISNQELQDKNNQLKVLASDIIAIQERERKKLSQELHDEAAQNITALQVGIKLNEKKGSVTFQSHLSIIKNQAAEIYQKVYELVHWLRPRIVDEVGLVATLQSTYFADRLARANITYDAHIILDESALSIELKIAIFRLIQEATLLAMENRSVTKFCVHLSQHQDKIKLVISDDREQAYTSTNTPIFDPFKIEYQVLALAGSLSIELELGMRLQILLPMHTSADHLGEGA</sequence>
<keyword evidence="8" id="KW-0902">Two-component regulatory system</keyword>
<dbReference type="GO" id="GO:0005524">
    <property type="term" value="F:ATP binding"/>
    <property type="evidence" value="ECO:0007669"/>
    <property type="project" value="UniProtKB-KW"/>
</dbReference>
<keyword evidence="10" id="KW-0812">Transmembrane</keyword>
<feature type="transmembrane region" description="Helical" evidence="10">
    <location>
        <begin position="26"/>
        <end position="46"/>
    </location>
</feature>
<name>A0AA41X2C6_9ALTE</name>
<organism evidence="12 13">
    <name type="scientific">Opacimonas viscosa</name>
    <dbReference type="NCBI Taxonomy" id="2961944"/>
    <lineage>
        <taxon>Bacteria</taxon>
        <taxon>Pseudomonadati</taxon>
        <taxon>Pseudomonadota</taxon>
        <taxon>Gammaproteobacteria</taxon>
        <taxon>Alteromonadales</taxon>
        <taxon>Alteromonadaceae</taxon>
        <taxon>Opacimonas</taxon>
    </lineage>
</organism>
<dbReference type="Proteomes" id="UP001165413">
    <property type="component" value="Unassembled WGS sequence"/>
</dbReference>
<dbReference type="AlphaFoldDB" id="A0AA41X2C6"/>
<reference evidence="12" key="1">
    <citation type="submission" date="2022-07" db="EMBL/GenBank/DDBJ databases">
        <title>Characterization of the Novel Bacterium Alteromonas immobilis LMIT006 and Alteromonas gregis LMIT007.</title>
        <authorList>
            <person name="Lin X."/>
        </authorList>
    </citation>
    <scope>NUCLEOTIDE SEQUENCE</scope>
    <source>
        <strain evidence="12">LMIT007</strain>
    </source>
</reference>
<evidence type="ECO:0000256" key="4">
    <source>
        <dbReference type="ARBA" id="ARBA00022679"/>
    </source>
</evidence>
<evidence type="ECO:0000256" key="5">
    <source>
        <dbReference type="ARBA" id="ARBA00022741"/>
    </source>
</evidence>
<feature type="coiled-coil region" evidence="9">
    <location>
        <begin position="316"/>
        <end position="351"/>
    </location>
</feature>
<protein>
    <recommendedName>
        <fullName evidence="2">histidine kinase</fullName>
        <ecNumber evidence="2">2.7.13.3</ecNumber>
    </recommendedName>
</protein>
<evidence type="ECO:0000256" key="10">
    <source>
        <dbReference type="SAM" id="Phobius"/>
    </source>
</evidence>
<keyword evidence="7" id="KW-0067">ATP-binding</keyword>